<sequence>MEGIAPAKTTEIFTRIISNSSFRGVDSICTEESTSDSLVTSESSDSDQVGWMADVGVMESPFTWF</sequence>
<keyword evidence="2" id="KW-1185">Reference proteome</keyword>
<dbReference type="EMBL" id="JBBNAE010000007">
    <property type="protein sequence ID" value="KAK9110344.1"/>
    <property type="molecule type" value="Genomic_DNA"/>
</dbReference>
<reference evidence="1 2" key="1">
    <citation type="submission" date="2024-01" db="EMBL/GenBank/DDBJ databases">
        <title>Genome assemblies of Stephania.</title>
        <authorList>
            <person name="Yang L."/>
        </authorList>
    </citation>
    <scope>NUCLEOTIDE SEQUENCE [LARGE SCALE GENOMIC DNA]</scope>
    <source>
        <strain evidence="1">QJT</strain>
        <tissue evidence="1">Leaf</tissue>
    </source>
</reference>
<evidence type="ECO:0000313" key="1">
    <source>
        <dbReference type="EMBL" id="KAK9110344.1"/>
    </source>
</evidence>
<comment type="caution">
    <text evidence="1">The sequence shown here is derived from an EMBL/GenBank/DDBJ whole genome shotgun (WGS) entry which is preliminary data.</text>
</comment>
<gene>
    <name evidence="1" type="ORF">Sjap_018404</name>
</gene>
<dbReference type="AlphaFoldDB" id="A0AAP0I7X5"/>
<dbReference type="Proteomes" id="UP001417504">
    <property type="component" value="Unassembled WGS sequence"/>
</dbReference>
<proteinExistence type="predicted"/>
<evidence type="ECO:0000313" key="2">
    <source>
        <dbReference type="Proteomes" id="UP001417504"/>
    </source>
</evidence>
<name>A0AAP0I7X5_9MAGN</name>
<accession>A0AAP0I7X5</accession>
<organism evidence="1 2">
    <name type="scientific">Stephania japonica</name>
    <dbReference type="NCBI Taxonomy" id="461633"/>
    <lineage>
        <taxon>Eukaryota</taxon>
        <taxon>Viridiplantae</taxon>
        <taxon>Streptophyta</taxon>
        <taxon>Embryophyta</taxon>
        <taxon>Tracheophyta</taxon>
        <taxon>Spermatophyta</taxon>
        <taxon>Magnoliopsida</taxon>
        <taxon>Ranunculales</taxon>
        <taxon>Menispermaceae</taxon>
        <taxon>Menispermoideae</taxon>
        <taxon>Cissampelideae</taxon>
        <taxon>Stephania</taxon>
    </lineage>
</organism>
<protein>
    <submittedName>
        <fullName evidence="1">Uncharacterized protein</fullName>
    </submittedName>
</protein>